<dbReference type="PANTHER" id="PTHR35147:SF3">
    <property type="entry name" value="CHEMORECEPTOR GLUTAMINE DEAMIDASE CHED 1-RELATED"/>
    <property type="match status" value="1"/>
</dbReference>
<comment type="catalytic activity">
    <reaction evidence="3">
        <text>L-glutaminyl-[protein] + H2O = L-glutamyl-[protein] + NH4(+)</text>
        <dbReference type="Rhea" id="RHEA:16441"/>
        <dbReference type="Rhea" id="RHEA-COMP:10207"/>
        <dbReference type="Rhea" id="RHEA-COMP:10208"/>
        <dbReference type="ChEBI" id="CHEBI:15377"/>
        <dbReference type="ChEBI" id="CHEBI:28938"/>
        <dbReference type="ChEBI" id="CHEBI:29973"/>
        <dbReference type="ChEBI" id="CHEBI:30011"/>
        <dbReference type="EC" id="3.5.1.44"/>
    </reaction>
</comment>
<accession>A4BD15</accession>
<name>A4BD15_9GAMM</name>
<dbReference type="SUPFAM" id="SSF64438">
    <property type="entry name" value="CNF1/YfiH-like putative cysteine hydrolases"/>
    <property type="match status" value="1"/>
</dbReference>
<dbReference type="Gene3D" id="3.30.1330.200">
    <property type="match status" value="1"/>
</dbReference>
<evidence type="ECO:0000313" key="5">
    <source>
        <dbReference type="Proteomes" id="UP000005953"/>
    </source>
</evidence>
<keyword evidence="2 3" id="KW-0378">Hydrolase</keyword>
<dbReference type="CDD" id="cd16352">
    <property type="entry name" value="CheD"/>
    <property type="match status" value="1"/>
</dbReference>
<keyword evidence="1 3" id="KW-0145">Chemotaxis</keyword>
<reference evidence="4 5" key="1">
    <citation type="submission" date="2006-02" db="EMBL/GenBank/DDBJ databases">
        <authorList>
            <person name="Pinhassi J."/>
            <person name="Pedros-Alio C."/>
            <person name="Ferriera S."/>
            <person name="Johnson J."/>
            <person name="Kravitz S."/>
            <person name="Halpern A."/>
            <person name="Remington K."/>
            <person name="Beeson K."/>
            <person name="Tran B."/>
            <person name="Rogers Y.-H."/>
            <person name="Friedman R."/>
            <person name="Venter J.C."/>
        </authorList>
    </citation>
    <scope>NUCLEOTIDE SEQUENCE [LARGE SCALE GENOMIC DNA]</scope>
    <source>
        <strain evidence="4 5">MED297</strain>
    </source>
</reference>
<comment type="function">
    <text evidence="3">Probably deamidates glutamine residues to glutamate on methyl-accepting chemotaxis receptors (MCPs), playing an important role in chemotaxis.</text>
</comment>
<dbReference type="HOGENOM" id="CLU_087854_0_0_6"/>
<dbReference type="PANTHER" id="PTHR35147">
    <property type="entry name" value="CHEMORECEPTOR GLUTAMINE DEAMIDASE CHED-RELATED"/>
    <property type="match status" value="1"/>
</dbReference>
<dbReference type="GO" id="GO:0050568">
    <property type="term" value="F:protein-glutamine glutaminase activity"/>
    <property type="evidence" value="ECO:0007669"/>
    <property type="project" value="UniProtKB-UniRule"/>
</dbReference>
<sequence length="203" mass="23284">MKLPEHFRSMSMTTIAAGEHFVTRRKEVVKTLLGSCVAVCLFDPKNRVIGMNHFLLPADRVRADEVMATRAGFYGINAMELLINAMLKKQAERRFMQAKVFGGGNVLKPKDGLNQAYEIGRINIEFVREFLQREHLPIVTEDVGGQHGRVIYFDATDYSVYRSLIDSTQERTVRVRETQLLHRAEEQVKQEGDNVQIWNEDDV</sequence>
<dbReference type="InterPro" id="IPR011324">
    <property type="entry name" value="Cytotoxic_necrot_fac-like_cat"/>
</dbReference>
<dbReference type="HAMAP" id="MF_01440">
    <property type="entry name" value="CheD"/>
    <property type="match status" value="1"/>
</dbReference>
<dbReference type="AlphaFoldDB" id="A4BD15"/>
<dbReference type="EMBL" id="AAOE01000006">
    <property type="protein sequence ID" value="EAR10097.1"/>
    <property type="molecule type" value="Genomic_DNA"/>
</dbReference>
<dbReference type="GO" id="GO:0006935">
    <property type="term" value="P:chemotaxis"/>
    <property type="evidence" value="ECO:0007669"/>
    <property type="project" value="UniProtKB-UniRule"/>
</dbReference>
<evidence type="ECO:0000256" key="1">
    <source>
        <dbReference type="ARBA" id="ARBA00022500"/>
    </source>
</evidence>
<protein>
    <recommendedName>
        <fullName evidence="3">Probable chemoreceptor glutamine deamidase CheD</fullName>
        <ecNumber evidence="3">3.5.1.44</ecNumber>
    </recommendedName>
</protein>
<comment type="caution">
    <text evidence="4">The sequence shown here is derived from an EMBL/GenBank/DDBJ whole genome shotgun (WGS) entry which is preliminary data.</text>
</comment>
<dbReference type="Pfam" id="PF03975">
    <property type="entry name" value="CheD"/>
    <property type="match status" value="1"/>
</dbReference>
<organism evidence="4 5">
    <name type="scientific">Reinekea blandensis MED297</name>
    <dbReference type="NCBI Taxonomy" id="314283"/>
    <lineage>
        <taxon>Bacteria</taxon>
        <taxon>Pseudomonadati</taxon>
        <taxon>Pseudomonadota</taxon>
        <taxon>Gammaproteobacteria</taxon>
        <taxon>Oceanospirillales</taxon>
        <taxon>Saccharospirillaceae</taxon>
        <taxon>Reinekea</taxon>
    </lineage>
</organism>
<evidence type="ECO:0000313" key="4">
    <source>
        <dbReference type="EMBL" id="EAR10097.1"/>
    </source>
</evidence>
<gene>
    <name evidence="3" type="primary">cheD</name>
    <name evidence="4" type="ORF">MED297_08411</name>
</gene>
<dbReference type="InterPro" id="IPR005659">
    <property type="entry name" value="Chemorcpt_Glu_NH3ase_CheD"/>
</dbReference>
<keyword evidence="5" id="KW-1185">Reference proteome</keyword>
<proteinExistence type="inferred from homology"/>
<evidence type="ECO:0000256" key="3">
    <source>
        <dbReference type="HAMAP-Rule" id="MF_01440"/>
    </source>
</evidence>
<dbReference type="EC" id="3.5.1.44" evidence="3"/>
<comment type="similarity">
    <text evidence="3">Belongs to the CheD family.</text>
</comment>
<dbReference type="InterPro" id="IPR038592">
    <property type="entry name" value="CheD-like_sf"/>
</dbReference>
<dbReference type="Proteomes" id="UP000005953">
    <property type="component" value="Unassembled WGS sequence"/>
</dbReference>
<dbReference type="STRING" id="314283.MED297_08411"/>
<evidence type="ECO:0000256" key="2">
    <source>
        <dbReference type="ARBA" id="ARBA00022801"/>
    </source>
</evidence>